<keyword evidence="4" id="KW-0548">Nucleotidyltransferase</keyword>
<evidence type="ECO:0000256" key="3">
    <source>
        <dbReference type="ARBA" id="ARBA00022679"/>
    </source>
</evidence>
<dbReference type="Proteomes" id="UP000077875">
    <property type="component" value="Chromosome"/>
</dbReference>
<dbReference type="GO" id="GO:0006261">
    <property type="term" value="P:DNA-templated DNA replication"/>
    <property type="evidence" value="ECO:0007669"/>
    <property type="project" value="TreeGrafter"/>
</dbReference>
<dbReference type="InterPro" id="IPR008921">
    <property type="entry name" value="DNA_pol3_clamp-load_cplx_C"/>
</dbReference>
<keyword evidence="5" id="KW-0235">DNA replication</keyword>
<evidence type="ECO:0000256" key="2">
    <source>
        <dbReference type="ARBA" id="ARBA00017703"/>
    </source>
</evidence>
<dbReference type="STRING" id="376489.A5892_14135"/>
<dbReference type="SUPFAM" id="SSF48019">
    <property type="entry name" value="post-AAA+ oligomerization domain-like"/>
    <property type="match status" value="1"/>
</dbReference>
<dbReference type="PANTHER" id="PTHR34388">
    <property type="entry name" value="DNA POLYMERASE III SUBUNIT DELTA"/>
    <property type="match status" value="1"/>
</dbReference>
<dbReference type="GO" id="GO:0003887">
    <property type="term" value="F:DNA-directed DNA polymerase activity"/>
    <property type="evidence" value="ECO:0007669"/>
    <property type="project" value="UniProtKB-UniRule"/>
</dbReference>
<dbReference type="InterPro" id="IPR005790">
    <property type="entry name" value="DNA_polIII_delta"/>
</dbReference>
<protein>
    <recommendedName>
        <fullName evidence="2 9">DNA polymerase III subunit delta</fullName>
        <ecNumber evidence="1 9">2.7.7.7</ecNumber>
    </recommendedName>
</protein>
<dbReference type="RefSeq" id="WP_064123343.1">
    <property type="nucleotide sequence ID" value="NZ_CP015243.1"/>
</dbReference>
<dbReference type="NCBIfam" id="TIGR01128">
    <property type="entry name" value="holA"/>
    <property type="match status" value="1"/>
</dbReference>
<evidence type="ECO:0000256" key="5">
    <source>
        <dbReference type="ARBA" id="ARBA00022705"/>
    </source>
</evidence>
<reference evidence="12 13" key="1">
    <citation type="submission" date="2016-04" db="EMBL/GenBank/DDBJ databases">
        <title>Complete Genome Sequence of Halotalea alkalilenta IHB B 13600.</title>
        <authorList>
            <person name="Swarnkar M.K."/>
            <person name="Sharma A."/>
            <person name="Kaushal K."/>
            <person name="Soni R."/>
            <person name="Rana S."/>
            <person name="Singh A.K."/>
            <person name="Gulati A."/>
        </authorList>
    </citation>
    <scope>NUCLEOTIDE SEQUENCE [LARGE SCALE GENOMIC DNA]</scope>
    <source>
        <strain evidence="12 13">IHB B 13600</strain>
    </source>
</reference>
<evidence type="ECO:0000256" key="8">
    <source>
        <dbReference type="ARBA" id="ARBA00049244"/>
    </source>
</evidence>
<dbReference type="Gene3D" id="1.20.272.10">
    <property type="match status" value="1"/>
</dbReference>
<dbReference type="Pfam" id="PF06144">
    <property type="entry name" value="DNA_pol3_delta"/>
    <property type="match status" value="1"/>
</dbReference>
<dbReference type="Pfam" id="PF14840">
    <property type="entry name" value="DNA_pol3_delt_C"/>
    <property type="match status" value="1"/>
</dbReference>
<evidence type="ECO:0000256" key="6">
    <source>
        <dbReference type="ARBA" id="ARBA00022932"/>
    </source>
</evidence>
<dbReference type="InterPro" id="IPR032780">
    <property type="entry name" value="DNA_pol3_delt_C"/>
</dbReference>
<dbReference type="AlphaFoldDB" id="A0A172YGQ3"/>
<comment type="similarity">
    <text evidence="7">Belongs to the DNA polymerase HolA subunit family.</text>
</comment>
<accession>A0A172YGQ3</accession>
<keyword evidence="3" id="KW-0808">Transferase</keyword>
<dbReference type="SUPFAM" id="SSF52540">
    <property type="entry name" value="P-loop containing nucleoside triphosphate hydrolases"/>
    <property type="match status" value="1"/>
</dbReference>
<dbReference type="GO" id="GO:0003677">
    <property type="term" value="F:DNA binding"/>
    <property type="evidence" value="ECO:0007669"/>
    <property type="project" value="InterPro"/>
</dbReference>
<evidence type="ECO:0000259" key="10">
    <source>
        <dbReference type="Pfam" id="PF06144"/>
    </source>
</evidence>
<dbReference type="InterPro" id="IPR027417">
    <property type="entry name" value="P-loop_NTPase"/>
</dbReference>
<evidence type="ECO:0000256" key="9">
    <source>
        <dbReference type="NCBIfam" id="TIGR01128"/>
    </source>
</evidence>
<dbReference type="PANTHER" id="PTHR34388:SF1">
    <property type="entry name" value="DNA POLYMERASE III SUBUNIT DELTA"/>
    <property type="match status" value="1"/>
</dbReference>
<evidence type="ECO:0000256" key="1">
    <source>
        <dbReference type="ARBA" id="ARBA00012417"/>
    </source>
</evidence>
<dbReference type="InterPro" id="IPR010372">
    <property type="entry name" value="DNA_pol3_delta_N"/>
</dbReference>
<feature type="domain" description="DNA polymerase III subunit delta C-terminal" evidence="11">
    <location>
        <begin position="216"/>
        <end position="337"/>
    </location>
</feature>
<keyword evidence="13" id="KW-1185">Reference proteome</keyword>
<proteinExistence type="inferred from homology"/>
<dbReference type="CDD" id="cd18138">
    <property type="entry name" value="HLD_clamp_pol_III_delta"/>
    <property type="match status" value="1"/>
</dbReference>
<evidence type="ECO:0000259" key="11">
    <source>
        <dbReference type="Pfam" id="PF14840"/>
    </source>
</evidence>
<comment type="catalytic activity">
    <reaction evidence="8">
        <text>DNA(n) + a 2'-deoxyribonucleoside 5'-triphosphate = DNA(n+1) + diphosphate</text>
        <dbReference type="Rhea" id="RHEA:22508"/>
        <dbReference type="Rhea" id="RHEA-COMP:17339"/>
        <dbReference type="Rhea" id="RHEA-COMP:17340"/>
        <dbReference type="ChEBI" id="CHEBI:33019"/>
        <dbReference type="ChEBI" id="CHEBI:61560"/>
        <dbReference type="ChEBI" id="CHEBI:173112"/>
        <dbReference type="EC" id="2.7.7.7"/>
    </reaction>
</comment>
<dbReference type="Gene3D" id="1.10.8.60">
    <property type="match status" value="1"/>
</dbReference>
<dbReference type="GO" id="GO:0009360">
    <property type="term" value="C:DNA polymerase III complex"/>
    <property type="evidence" value="ECO:0007669"/>
    <property type="project" value="UniProtKB-UniRule"/>
</dbReference>
<gene>
    <name evidence="12" type="ORF">A5892_14135</name>
</gene>
<evidence type="ECO:0000256" key="7">
    <source>
        <dbReference type="ARBA" id="ARBA00034754"/>
    </source>
</evidence>
<sequence length="354" mass="39491">MKVFPDKLGDQLGKRLSPVYIVSGDEPLLHMEACDAIRAAVRERGFDEREVLHVEANFNWSQLSETASNLSLFASRRLLELRLGGQSPGQDGTKALEAYAANAKHSDDVLLISAARFDYRTQQSKWFKVLDAVGVFVPVWPVEYKRLHFWVRDRAARHQLELDTQASQALAERFEGNLLALDQTLAKLRLLHPAGARLDLESIEQSSGDGARFDVFNLTDACVQGERERSLRIVQGLRAEGVEAPVVLWALTRELRTLLSLRQHLDQGQSFDHACKAQKPSIMEKRRPGYQAATKRLPHARLCKLLLFAQRIDLSIKGAAPLPTWAALSDLALTLAGGRGPLCEWAGAYRIQPG</sequence>
<evidence type="ECO:0000313" key="13">
    <source>
        <dbReference type="Proteomes" id="UP000077875"/>
    </source>
</evidence>
<organism evidence="12 13">
    <name type="scientific">Halotalea alkalilenta</name>
    <dbReference type="NCBI Taxonomy" id="376489"/>
    <lineage>
        <taxon>Bacteria</taxon>
        <taxon>Pseudomonadati</taxon>
        <taxon>Pseudomonadota</taxon>
        <taxon>Gammaproteobacteria</taxon>
        <taxon>Oceanospirillales</taxon>
        <taxon>Halomonadaceae</taxon>
        <taxon>Halotalea</taxon>
    </lineage>
</organism>
<name>A0A172YGQ3_9GAMM</name>
<keyword evidence="6" id="KW-0239">DNA-directed DNA polymerase</keyword>
<dbReference type="KEGG" id="haa:A5892_14135"/>
<dbReference type="Gene3D" id="3.40.50.300">
    <property type="entry name" value="P-loop containing nucleotide triphosphate hydrolases"/>
    <property type="match status" value="1"/>
</dbReference>
<dbReference type="EMBL" id="CP015243">
    <property type="protein sequence ID" value="ANF58471.1"/>
    <property type="molecule type" value="Genomic_DNA"/>
</dbReference>
<feature type="domain" description="DNA polymerase III delta N-terminal" evidence="10">
    <location>
        <begin position="20"/>
        <end position="132"/>
    </location>
</feature>
<evidence type="ECO:0000313" key="12">
    <source>
        <dbReference type="EMBL" id="ANF58471.1"/>
    </source>
</evidence>
<dbReference type="EC" id="2.7.7.7" evidence="1 9"/>
<evidence type="ECO:0000256" key="4">
    <source>
        <dbReference type="ARBA" id="ARBA00022695"/>
    </source>
</evidence>